<organism evidence="2 3">
    <name type="scientific">Nitratidesulfovibrio vulgaris (strain ATCC 29579 / DSM 644 / CCUG 34227 / NCIMB 8303 / VKM B-1760 / Hildenborough)</name>
    <name type="common">Desulfovibrio vulgaris</name>
    <dbReference type="NCBI Taxonomy" id="882"/>
    <lineage>
        <taxon>Bacteria</taxon>
        <taxon>Pseudomonadati</taxon>
        <taxon>Thermodesulfobacteriota</taxon>
        <taxon>Desulfovibrionia</taxon>
        <taxon>Desulfovibrionales</taxon>
        <taxon>Desulfovibrionaceae</taxon>
        <taxon>Nitratidesulfovibrio</taxon>
    </lineage>
</organism>
<dbReference type="Proteomes" id="UP000002194">
    <property type="component" value="Chromosome"/>
</dbReference>
<sequence length="39" mass="4297">MQGRAVTHTAKQPRPQPPAKDTAKDIRCAPAPRTTTQNR</sequence>
<evidence type="ECO:0000256" key="1">
    <source>
        <dbReference type="SAM" id="MobiDB-lite"/>
    </source>
</evidence>
<accession>Q725I9</accession>
<dbReference type="AlphaFoldDB" id="Q725I9"/>
<feature type="region of interest" description="Disordered" evidence="1">
    <location>
        <begin position="1"/>
        <end position="39"/>
    </location>
</feature>
<dbReference type="EMBL" id="AE017285">
    <property type="protein sequence ID" value="AAS97630.1"/>
    <property type="molecule type" value="Genomic_DNA"/>
</dbReference>
<dbReference type="PaxDb" id="882-DVU_3160"/>
<dbReference type="EnsemblBacteria" id="AAS97630">
    <property type="protein sequence ID" value="AAS97630"/>
    <property type="gene ID" value="DVU_3160"/>
</dbReference>
<protein>
    <submittedName>
        <fullName evidence="2">Uncharacterized protein</fullName>
    </submittedName>
</protein>
<dbReference type="STRING" id="882.DVU_3160"/>
<dbReference type="HOGENOM" id="CLU_3308605_0_0_7"/>
<evidence type="ECO:0000313" key="3">
    <source>
        <dbReference type="Proteomes" id="UP000002194"/>
    </source>
</evidence>
<keyword evidence="3" id="KW-1185">Reference proteome</keyword>
<proteinExistence type="predicted"/>
<name>Q725I9_NITV2</name>
<reference evidence="2 3" key="1">
    <citation type="journal article" date="2004" name="Nat. Biotechnol.">
        <title>The genome sequence of the anaerobic, sulfate-reducing bacterium Desulfovibrio vulgaris Hildenborough.</title>
        <authorList>
            <person name="Heidelberg J.F."/>
            <person name="Seshadri R."/>
            <person name="Haveman S.A."/>
            <person name="Hemme C.L."/>
            <person name="Paulsen I.T."/>
            <person name="Kolonay J.F."/>
            <person name="Eisen J.A."/>
            <person name="Ward N."/>
            <person name="Methe B."/>
            <person name="Brinkac L.M."/>
            <person name="Daugherty S.C."/>
            <person name="Deboy R.T."/>
            <person name="Dodson R.J."/>
            <person name="Durkin A.S."/>
            <person name="Madupu R."/>
            <person name="Nelson W.C."/>
            <person name="Sullivan S.A."/>
            <person name="Fouts D."/>
            <person name="Haft D.H."/>
            <person name="Selengut J."/>
            <person name="Peterson J.D."/>
            <person name="Davidsen T.M."/>
            <person name="Zafar N."/>
            <person name="Zhou L."/>
            <person name="Radune D."/>
            <person name="Dimitrov G."/>
            <person name="Hance M."/>
            <person name="Tran K."/>
            <person name="Khouri H."/>
            <person name="Gill J."/>
            <person name="Utterback T.R."/>
            <person name="Feldblyum T.V."/>
            <person name="Wall J.D."/>
            <person name="Voordouw G."/>
            <person name="Fraser C.M."/>
        </authorList>
    </citation>
    <scope>NUCLEOTIDE SEQUENCE [LARGE SCALE GENOMIC DNA]</scope>
    <source>
        <strain evidence="3">ATCC 29579 / DSM 644 / NCIMB 8303 / VKM B-1760 / Hildenborough</strain>
    </source>
</reference>
<gene>
    <name evidence="2" type="ordered locus">DVU_3160</name>
</gene>
<evidence type="ECO:0000313" key="2">
    <source>
        <dbReference type="EMBL" id="AAS97630.1"/>
    </source>
</evidence>
<dbReference type="KEGG" id="dvu:DVU_3160"/>